<keyword evidence="5 10" id="KW-0995">Kinetochore</keyword>
<dbReference type="GO" id="GO:0031262">
    <property type="term" value="C:Ndc80 complex"/>
    <property type="evidence" value="ECO:0007669"/>
    <property type="project" value="UniProtKB-UniRule"/>
</dbReference>
<dbReference type="Pfam" id="PF03801">
    <property type="entry name" value="Ndc80_HEC"/>
    <property type="match status" value="1"/>
</dbReference>
<dbReference type="Proteomes" id="UP000887566">
    <property type="component" value="Unplaced"/>
</dbReference>
<dbReference type="GO" id="GO:0051301">
    <property type="term" value="P:cell division"/>
    <property type="evidence" value="ECO:0007669"/>
    <property type="project" value="UniProtKB-UniRule"/>
</dbReference>
<reference evidence="15" key="1">
    <citation type="submission" date="2022-11" db="UniProtKB">
        <authorList>
            <consortium name="WormBaseParasite"/>
        </authorList>
    </citation>
    <scope>IDENTIFICATION</scope>
</reference>
<accession>A0A914WZX9</accession>
<keyword evidence="2 10" id="KW-0158">Chromosome</keyword>
<name>A0A914WZX9_9BILA</name>
<protein>
    <recommendedName>
        <fullName evidence="10">Kinetochore protein NDC80</fullName>
    </recommendedName>
</protein>
<evidence type="ECO:0000256" key="5">
    <source>
        <dbReference type="ARBA" id="ARBA00022838"/>
    </source>
</evidence>
<keyword evidence="8 10" id="KW-0131">Cell cycle</keyword>
<feature type="domain" description="Kinetochore protein Ndc80 CH" evidence="13">
    <location>
        <begin position="25"/>
        <end position="158"/>
    </location>
</feature>
<comment type="function">
    <text evidence="10">Acts as a component of the essential kinetochore-associated NDC80 complex, which is required for chromosome segregation and spindle checkpoint activity.</text>
</comment>
<evidence type="ECO:0000256" key="4">
    <source>
        <dbReference type="ARBA" id="ARBA00022776"/>
    </source>
</evidence>
<keyword evidence="4 10" id="KW-0498">Mitosis</keyword>
<feature type="coiled-coil region" evidence="11">
    <location>
        <begin position="284"/>
        <end position="349"/>
    </location>
</feature>
<proteinExistence type="inferred from homology"/>
<evidence type="ECO:0000256" key="7">
    <source>
        <dbReference type="ARBA" id="ARBA00023242"/>
    </source>
</evidence>
<evidence type="ECO:0000256" key="11">
    <source>
        <dbReference type="SAM" id="Coils"/>
    </source>
</evidence>
<evidence type="ECO:0000256" key="10">
    <source>
        <dbReference type="RuleBase" id="RU368072"/>
    </source>
</evidence>
<comment type="subcellular location">
    <subcellularLocation>
        <location evidence="10">Chromosome</location>
        <location evidence="10">Centromere</location>
        <location evidence="10">Kinetochore</location>
    </subcellularLocation>
    <subcellularLocation>
        <location evidence="10">Nucleus</location>
    </subcellularLocation>
</comment>
<evidence type="ECO:0000259" key="13">
    <source>
        <dbReference type="Pfam" id="PF03801"/>
    </source>
</evidence>
<dbReference type="WBParaSite" id="PSAMB.scaffold591size46431.g7593.t1">
    <property type="protein sequence ID" value="PSAMB.scaffold591size46431.g7593.t1"/>
    <property type="gene ID" value="PSAMB.scaffold591size46431.g7593"/>
</dbReference>
<dbReference type="AlphaFoldDB" id="A0A914WZX9"/>
<evidence type="ECO:0000313" key="14">
    <source>
        <dbReference type="Proteomes" id="UP000887566"/>
    </source>
</evidence>
<dbReference type="GO" id="GO:0051315">
    <property type="term" value="P:attachment of mitotic spindle microtubules to kinetochore"/>
    <property type="evidence" value="ECO:0007669"/>
    <property type="project" value="UniProtKB-UniRule"/>
</dbReference>
<feature type="coiled-coil region" evidence="11">
    <location>
        <begin position="427"/>
        <end position="461"/>
    </location>
</feature>
<organism evidence="14 15">
    <name type="scientific">Plectus sambesii</name>
    <dbReference type="NCBI Taxonomy" id="2011161"/>
    <lineage>
        <taxon>Eukaryota</taxon>
        <taxon>Metazoa</taxon>
        <taxon>Ecdysozoa</taxon>
        <taxon>Nematoda</taxon>
        <taxon>Chromadorea</taxon>
        <taxon>Plectida</taxon>
        <taxon>Plectina</taxon>
        <taxon>Plectoidea</taxon>
        <taxon>Plectidae</taxon>
        <taxon>Plectus</taxon>
    </lineage>
</organism>
<keyword evidence="6 11" id="KW-0175">Coiled coil</keyword>
<dbReference type="GO" id="GO:0005634">
    <property type="term" value="C:nucleus"/>
    <property type="evidence" value="ECO:0007669"/>
    <property type="project" value="UniProtKB-SubCell"/>
</dbReference>
<dbReference type="PANTHER" id="PTHR10643">
    <property type="entry name" value="KINETOCHORE PROTEIN NDC80"/>
    <property type="match status" value="1"/>
</dbReference>
<evidence type="ECO:0000256" key="2">
    <source>
        <dbReference type="ARBA" id="ARBA00022454"/>
    </source>
</evidence>
<dbReference type="Gene3D" id="1.10.287.1490">
    <property type="match status" value="1"/>
</dbReference>
<keyword evidence="3 10" id="KW-0132">Cell division</keyword>
<evidence type="ECO:0000313" key="15">
    <source>
        <dbReference type="WBParaSite" id="PSAMB.scaffold591size46431.g7593.t1"/>
    </source>
</evidence>
<evidence type="ECO:0000256" key="3">
    <source>
        <dbReference type="ARBA" id="ARBA00022618"/>
    </source>
</evidence>
<keyword evidence="7 10" id="KW-0539">Nucleus</keyword>
<evidence type="ECO:0000256" key="6">
    <source>
        <dbReference type="ARBA" id="ARBA00023054"/>
    </source>
</evidence>
<dbReference type="InterPro" id="IPR038273">
    <property type="entry name" value="Ndc80_sf"/>
</dbReference>
<dbReference type="PANTHER" id="PTHR10643:SF2">
    <property type="entry name" value="KINETOCHORE PROTEIN NDC80 HOMOLOG"/>
    <property type="match status" value="1"/>
</dbReference>
<sequence length="588" mass="69401">MQKQRLSSDSSHPGYSRNSFGMQHTASSVKRAVSFTNRTGGAFKDARPIMEREYQKQMQRKLQNFLVENSYSHAANEKMLMQPTKKDFVNIFEFLYRVVQADFKCSNKIEEEVPRLFRELGYPIAIKHSTMQTIGAPHTWPHMLAALVWLIDVYACLDLVNVRKIMWTEQEGMRKTMKYVDHVYCYLHYLKDTESGRNHEYYQTFDKNLCDQIQEAEQDENGFTVEDLERRVEQAQQEYDDLCNMPCDDARLDADADLVRQDIFVIRDHIEKQSLHRQDQLKQLETDKATRAAIEKEIGRLRREIANKERVISTQAISGEAGRSLSLKREELKREVKVMRDEADRLNSDRWEIEQRIAKTRTTIHSRQLEFLRRAETVIDRMVPRGTDWRSQIDIAKSPFDVDFGAYAQETLKPKLRQLMTFGEDQIDAMTEEMRDVEMNVQRLQDQLETCEDDISSVRSRIAEIDMDFDVKKQDWADERHRAKVDLDVARNEHEVVKGGRSMEVKELYEQLASIQKERTVKERELHKSYEDHCKKITPEITTIMIDYQEMEDVRKEAHLQDEELLSMMDKAHRDIRKTHPELFGQQL</sequence>
<evidence type="ECO:0000256" key="8">
    <source>
        <dbReference type="ARBA" id="ARBA00023306"/>
    </source>
</evidence>
<dbReference type="InterPro" id="IPR005550">
    <property type="entry name" value="Kinetochore_Ndc80"/>
</dbReference>
<feature type="region of interest" description="Disordered" evidence="12">
    <location>
        <begin position="1"/>
        <end position="23"/>
    </location>
</feature>
<dbReference type="InterPro" id="IPR055260">
    <property type="entry name" value="Ndc80_CH"/>
</dbReference>
<keyword evidence="14" id="KW-1185">Reference proteome</keyword>
<dbReference type="Gene3D" id="1.10.418.30">
    <property type="entry name" value="Ncd80 complex, Ncd80 subunit"/>
    <property type="match status" value="1"/>
</dbReference>
<keyword evidence="9 10" id="KW-0137">Centromere</keyword>
<comment type="subunit">
    <text evidence="10">Component of the NDC80 complex.</text>
</comment>
<evidence type="ECO:0000256" key="1">
    <source>
        <dbReference type="ARBA" id="ARBA00007050"/>
    </source>
</evidence>
<evidence type="ECO:0000256" key="9">
    <source>
        <dbReference type="ARBA" id="ARBA00023328"/>
    </source>
</evidence>
<comment type="similarity">
    <text evidence="1 10">Belongs to the NDC80/HEC1 family.</text>
</comment>
<evidence type="ECO:0000256" key="12">
    <source>
        <dbReference type="SAM" id="MobiDB-lite"/>
    </source>
</evidence>